<sequence>MKIGLTEARIQVWFQNRRAKWRKQEKVGPQAHPYNPYPPSGSPGLLPASMPTPSAASSAAATQVAGPSMPAAPFPPPGLLLPPLLRKPFVQDASPPFLPTGGHHHHRFLSSALAAALLPVYLPHHHFSRGPPMLPPMVGPPGGSGAGGGVGSGAGSRETPPPEEELDRRSSSIAALRLKAREHELKLRDLDLSMYNLERSIHRLTNQSRMPRAKKRSIAEATSDARKPAEIFTDYQESGSYLHDKLHSELEEFFREHESEESLFANYFQGPFLCLLKGAYASPFVKKTIALVVSFLEKRFEEEDANTDRDCTTPFLADFFEFMWKVQGLPDKNFRYNACKILAELMDAMAKKDISMDEDICDKISYVMISERIIDKVVDIRALAASILQWLQDPTNPGCKAIKTLMYHLEKDPSVEVRKAIISVIRVTPVTLPAIYKRTRDVNEAVRALAFKLIADKRRMNALSYSMREKIIMSGLKDSSATVRTVAETYLLPKWLGQMQGNLVEFVKNLDVNFKPSVPRGALPFLMKEKTADELIAFMGIPEGEKYVPPDQLTPHLALYWSCLAKYFQEKEETEALEKILGSLSEYVHYINCFYKQEIPKDKDLVGNEQKEDKVIRISTLVFLFDLFSFYDMSDEVGRASMADIMLDILRSEDHQPDRRLLSKITSQLSVGIPDPYSRVDTVLTLLEDLYNPYLQPVVEVVKTMSDEERRTITVAIARLKMKSCTLHIAKEKAIDEEKFAEAQQIKTEIDAIKAQIKEKEEELNGPVVMDTQDQDAEREETNDPHVQYKCLVILCELLKNKEVFQMSLSFADIMERFVRKCIAIDQEHIMVNALEALGLYCMQSHSIAQKHLPMFYILLINDIRPYESVRVKCLQCIVSLLVCHGREKLGISEEDWKVEETVSNIGGGSSQNEQGYLMSVISNMDNQSDLVKRQAVVGACQLLLAERVKSAQLLAKTILLWFLPATQSDGRLIKMMGQFFTLYAADKIDAPQLLAEALFIGLKEILTCSHSSELQELDPIKDIGFFVLELTKKGTNKYSDENLHDKIAMRLLELLEFEDSEVSQGVYQRLLINLAISYENSALRETLLETARRIKRNNLANSKNKDLLKFMLNLSGGKKDAQDSENISSTPMTAVERRTLIPDRENMITPIRSKDLSDDEDSDNESISTPLLNRHLRI</sequence>
<dbReference type="GO" id="GO:0000793">
    <property type="term" value="C:condensed chromosome"/>
    <property type="evidence" value="ECO:0007669"/>
    <property type="project" value="TreeGrafter"/>
</dbReference>
<dbReference type="CDD" id="cd00086">
    <property type="entry name" value="homeodomain"/>
    <property type="match status" value="1"/>
</dbReference>
<dbReference type="InterPro" id="IPR027165">
    <property type="entry name" value="CND3"/>
</dbReference>
<dbReference type="InterPro" id="IPR003654">
    <property type="entry name" value="OAR_dom"/>
</dbReference>
<keyword evidence="9 10" id="KW-0238">DNA-binding</keyword>
<keyword evidence="7" id="KW-0226">DNA condensation</keyword>
<evidence type="ECO:0000256" key="7">
    <source>
        <dbReference type="ARBA" id="ARBA00023067"/>
    </source>
</evidence>
<dbReference type="InterPro" id="IPR016024">
    <property type="entry name" value="ARM-type_fold"/>
</dbReference>
<feature type="compositionally biased region" description="Basic and acidic residues" evidence="11">
    <location>
        <begin position="1136"/>
        <end position="1157"/>
    </location>
</feature>
<keyword evidence="15" id="KW-1185">Reference proteome</keyword>
<keyword evidence="6" id="KW-0498">Mitosis</keyword>
<feature type="DNA-binding region" description="Homeobox" evidence="9">
    <location>
        <begin position="3"/>
        <end position="25"/>
    </location>
</feature>
<dbReference type="GO" id="GO:0003677">
    <property type="term" value="F:DNA binding"/>
    <property type="evidence" value="ECO:0007669"/>
    <property type="project" value="UniProtKB-UniRule"/>
</dbReference>
<dbReference type="Gene3D" id="1.25.10.10">
    <property type="entry name" value="Leucine-rich Repeat Variant"/>
    <property type="match status" value="1"/>
</dbReference>
<dbReference type="InterPro" id="IPR001356">
    <property type="entry name" value="HD"/>
</dbReference>
<dbReference type="Pfam" id="PF12719">
    <property type="entry name" value="Cnd3"/>
    <property type="match status" value="1"/>
</dbReference>
<feature type="domain" description="Homeobox" evidence="12">
    <location>
        <begin position="1"/>
        <end position="24"/>
    </location>
</feature>
<evidence type="ECO:0000256" key="2">
    <source>
        <dbReference type="ARBA" id="ARBA00004286"/>
    </source>
</evidence>
<evidence type="ECO:0000256" key="11">
    <source>
        <dbReference type="SAM" id="MobiDB-lite"/>
    </source>
</evidence>
<dbReference type="PROSITE" id="PS50803">
    <property type="entry name" value="OAR"/>
    <property type="match status" value="1"/>
</dbReference>
<accession>A0A8S1DB94</accession>
<evidence type="ECO:0000313" key="14">
    <source>
        <dbReference type="EMBL" id="CAB3377495.1"/>
    </source>
</evidence>
<dbReference type="GO" id="GO:0051301">
    <property type="term" value="P:cell division"/>
    <property type="evidence" value="ECO:0007669"/>
    <property type="project" value="UniProtKB-KW"/>
</dbReference>
<dbReference type="Gene3D" id="1.10.10.60">
    <property type="entry name" value="Homeodomain-like"/>
    <property type="match status" value="1"/>
</dbReference>
<comment type="subcellular location">
    <subcellularLocation>
        <location evidence="2">Chromosome</location>
    </subcellularLocation>
    <subcellularLocation>
        <location evidence="1 9 10">Nucleus</location>
    </subcellularLocation>
</comment>
<evidence type="ECO:0000259" key="13">
    <source>
        <dbReference type="PROSITE" id="PS50803"/>
    </source>
</evidence>
<evidence type="ECO:0000256" key="5">
    <source>
        <dbReference type="ARBA" id="ARBA00022618"/>
    </source>
</evidence>
<keyword evidence="4" id="KW-0158">Chromosome</keyword>
<gene>
    <name evidence="14" type="ORF">CLODIP_2_CD09608</name>
</gene>
<dbReference type="PANTHER" id="PTHR14418:SF5">
    <property type="entry name" value="CONDENSIN COMPLEX SUBUNIT 3"/>
    <property type="match status" value="1"/>
</dbReference>
<evidence type="ECO:0000256" key="10">
    <source>
        <dbReference type="RuleBase" id="RU000682"/>
    </source>
</evidence>
<name>A0A8S1DB94_9INSE</name>
<feature type="domain" description="OAR" evidence="13">
    <location>
        <begin position="171"/>
        <end position="184"/>
    </location>
</feature>
<comment type="similarity">
    <text evidence="3">Belongs to the CND3 (condensin subunit 3) family.</text>
</comment>
<dbReference type="OrthoDB" id="27187at2759"/>
<comment type="caution">
    <text evidence="14">The sequence shown here is derived from an EMBL/GenBank/DDBJ whole genome shotgun (WGS) entry which is preliminary data.</text>
</comment>
<evidence type="ECO:0000313" key="15">
    <source>
        <dbReference type="Proteomes" id="UP000494165"/>
    </source>
</evidence>
<dbReference type="Pfam" id="PF00046">
    <property type="entry name" value="Homeodomain"/>
    <property type="match status" value="1"/>
</dbReference>
<dbReference type="GO" id="GO:0005634">
    <property type="term" value="C:nucleus"/>
    <property type="evidence" value="ECO:0007669"/>
    <property type="project" value="UniProtKB-SubCell"/>
</dbReference>
<dbReference type="InterPro" id="IPR011989">
    <property type="entry name" value="ARM-like"/>
</dbReference>
<dbReference type="InterPro" id="IPR009057">
    <property type="entry name" value="Homeodomain-like_sf"/>
</dbReference>
<evidence type="ECO:0008006" key="16">
    <source>
        <dbReference type="Google" id="ProtNLM"/>
    </source>
</evidence>
<reference evidence="14 15" key="1">
    <citation type="submission" date="2020-04" db="EMBL/GenBank/DDBJ databases">
        <authorList>
            <person name="Alioto T."/>
            <person name="Alioto T."/>
            <person name="Gomez Garrido J."/>
        </authorList>
    </citation>
    <scope>NUCLEOTIDE SEQUENCE [LARGE SCALE GENOMIC DNA]</scope>
</reference>
<dbReference type="SUPFAM" id="SSF46689">
    <property type="entry name" value="Homeodomain-like"/>
    <property type="match status" value="1"/>
</dbReference>
<dbReference type="PROSITE" id="PS50071">
    <property type="entry name" value="HOMEOBOX_2"/>
    <property type="match status" value="1"/>
</dbReference>
<evidence type="ECO:0000259" key="12">
    <source>
        <dbReference type="PROSITE" id="PS50071"/>
    </source>
</evidence>
<feature type="compositionally biased region" description="Gly residues" evidence="11">
    <location>
        <begin position="140"/>
        <end position="154"/>
    </location>
</feature>
<feature type="compositionally biased region" description="Low complexity" evidence="11">
    <location>
        <begin position="42"/>
        <end position="62"/>
    </location>
</feature>
<dbReference type="GO" id="GO:0007076">
    <property type="term" value="P:mitotic chromosome condensation"/>
    <property type="evidence" value="ECO:0007669"/>
    <property type="project" value="InterPro"/>
</dbReference>
<dbReference type="PANTHER" id="PTHR14418">
    <property type="entry name" value="CONDENSIN COMPLEX SUBUNIT 3-RELATED"/>
    <property type="match status" value="1"/>
</dbReference>
<evidence type="ECO:0000256" key="4">
    <source>
        <dbReference type="ARBA" id="ARBA00022454"/>
    </source>
</evidence>
<dbReference type="InterPro" id="IPR025977">
    <property type="entry name" value="Cnd3_C"/>
</dbReference>
<keyword evidence="9 10" id="KW-0371">Homeobox</keyword>
<evidence type="ECO:0000256" key="1">
    <source>
        <dbReference type="ARBA" id="ARBA00004123"/>
    </source>
</evidence>
<feature type="region of interest" description="Disordered" evidence="11">
    <location>
        <begin position="1118"/>
        <end position="1179"/>
    </location>
</feature>
<dbReference type="GO" id="GO:0005737">
    <property type="term" value="C:cytoplasm"/>
    <property type="evidence" value="ECO:0007669"/>
    <property type="project" value="TreeGrafter"/>
</dbReference>
<organism evidence="14 15">
    <name type="scientific">Cloeon dipterum</name>
    <dbReference type="NCBI Taxonomy" id="197152"/>
    <lineage>
        <taxon>Eukaryota</taxon>
        <taxon>Metazoa</taxon>
        <taxon>Ecdysozoa</taxon>
        <taxon>Arthropoda</taxon>
        <taxon>Hexapoda</taxon>
        <taxon>Insecta</taxon>
        <taxon>Pterygota</taxon>
        <taxon>Palaeoptera</taxon>
        <taxon>Ephemeroptera</taxon>
        <taxon>Pisciforma</taxon>
        <taxon>Baetidae</taxon>
        <taxon>Cloeon</taxon>
    </lineage>
</organism>
<evidence type="ECO:0000256" key="6">
    <source>
        <dbReference type="ARBA" id="ARBA00022776"/>
    </source>
</evidence>
<feature type="region of interest" description="Disordered" evidence="11">
    <location>
        <begin position="132"/>
        <end position="170"/>
    </location>
</feature>
<keyword evidence="8" id="KW-0131">Cell cycle</keyword>
<dbReference type="GO" id="GO:0000796">
    <property type="term" value="C:condensin complex"/>
    <property type="evidence" value="ECO:0007669"/>
    <property type="project" value="InterPro"/>
</dbReference>
<dbReference type="AlphaFoldDB" id="A0A8S1DB94"/>
<keyword evidence="5" id="KW-0132">Cell division</keyword>
<dbReference type="EMBL" id="CADEPI010000146">
    <property type="protein sequence ID" value="CAB3377495.1"/>
    <property type="molecule type" value="Genomic_DNA"/>
</dbReference>
<feature type="region of interest" description="Disordered" evidence="11">
    <location>
        <begin position="22"/>
        <end position="70"/>
    </location>
</feature>
<dbReference type="Proteomes" id="UP000494165">
    <property type="component" value="Unassembled WGS sequence"/>
</dbReference>
<protein>
    <recommendedName>
        <fullName evidence="16">Homeobox domain-containing protein</fullName>
    </recommendedName>
</protein>
<keyword evidence="9 10" id="KW-0539">Nucleus</keyword>
<evidence type="ECO:0000256" key="9">
    <source>
        <dbReference type="PROSITE-ProRule" id="PRU00108"/>
    </source>
</evidence>
<dbReference type="Pfam" id="PF03826">
    <property type="entry name" value="OAR"/>
    <property type="match status" value="1"/>
</dbReference>
<dbReference type="SUPFAM" id="SSF48371">
    <property type="entry name" value="ARM repeat"/>
    <property type="match status" value="1"/>
</dbReference>
<evidence type="ECO:0000256" key="8">
    <source>
        <dbReference type="ARBA" id="ARBA00023306"/>
    </source>
</evidence>
<proteinExistence type="inferred from homology"/>
<evidence type="ECO:0000256" key="3">
    <source>
        <dbReference type="ARBA" id="ARBA00006533"/>
    </source>
</evidence>